<reference evidence="2 3" key="1">
    <citation type="submission" date="2020-02" db="EMBL/GenBank/DDBJ databases">
        <title>Draft genome sequence of Haematococcus lacustris strain NIES-144.</title>
        <authorList>
            <person name="Morimoto D."/>
            <person name="Nakagawa S."/>
            <person name="Yoshida T."/>
            <person name="Sawayama S."/>
        </authorList>
    </citation>
    <scope>NUCLEOTIDE SEQUENCE [LARGE SCALE GENOMIC DNA]</scope>
    <source>
        <strain evidence="2 3">NIES-144</strain>
    </source>
</reference>
<evidence type="ECO:0000256" key="1">
    <source>
        <dbReference type="SAM" id="MobiDB-lite"/>
    </source>
</evidence>
<proteinExistence type="predicted"/>
<feature type="region of interest" description="Disordered" evidence="1">
    <location>
        <begin position="248"/>
        <end position="281"/>
    </location>
</feature>
<feature type="non-terminal residue" evidence="2">
    <location>
        <position position="1"/>
    </location>
</feature>
<accession>A0A699ZNY3</accession>
<comment type="caution">
    <text evidence="2">The sequence shown here is derived from an EMBL/GenBank/DDBJ whole genome shotgun (WGS) entry which is preliminary data.</text>
</comment>
<dbReference type="AlphaFoldDB" id="A0A699ZNY3"/>
<keyword evidence="3" id="KW-1185">Reference proteome</keyword>
<gene>
    <name evidence="2" type="ORF">HaLaN_17568</name>
</gene>
<feature type="non-terminal residue" evidence="2">
    <location>
        <position position="281"/>
    </location>
</feature>
<sequence length="281" mass="31623">MSMKVVMESARQRLHVGEKTFKPTPNVRNPAMLLEAEEFARHLNAYKHMLLKYERRINSFLSSVPVVGRSNLPRVWEAVEGTNMAGGDFDELLMADAAEIMRRRVDAIVRPIDRWLESLKVVQARMKKLEGLRMQVDARRRRVHARFLAALRRMTASEAASMRAEVASAGSNRYGRGTGMSEEGEPADMFSADASDVYEGEDDDLERQRDREDYAREALNQHRQLEGLLVVKDTLVATLVALGPAKRPLPGFSDREVEGEEVEGAYGRSAALNDLIEDLPP</sequence>
<name>A0A699ZNY3_HAELA</name>
<evidence type="ECO:0000313" key="3">
    <source>
        <dbReference type="Proteomes" id="UP000485058"/>
    </source>
</evidence>
<feature type="region of interest" description="Disordered" evidence="1">
    <location>
        <begin position="165"/>
        <end position="187"/>
    </location>
</feature>
<organism evidence="2 3">
    <name type="scientific">Haematococcus lacustris</name>
    <name type="common">Green alga</name>
    <name type="synonym">Haematococcus pluvialis</name>
    <dbReference type="NCBI Taxonomy" id="44745"/>
    <lineage>
        <taxon>Eukaryota</taxon>
        <taxon>Viridiplantae</taxon>
        <taxon>Chlorophyta</taxon>
        <taxon>core chlorophytes</taxon>
        <taxon>Chlorophyceae</taxon>
        <taxon>CS clade</taxon>
        <taxon>Chlamydomonadales</taxon>
        <taxon>Haematococcaceae</taxon>
        <taxon>Haematococcus</taxon>
    </lineage>
</organism>
<evidence type="ECO:0000313" key="2">
    <source>
        <dbReference type="EMBL" id="GFH20444.1"/>
    </source>
</evidence>
<dbReference type="Proteomes" id="UP000485058">
    <property type="component" value="Unassembled WGS sequence"/>
</dbReference>
<protein>
    <submittedName>
        <fullName evidence="2">Uncharacterized protein</fullName>
    </submittedName>
</protein>
<dbReference type="EMBL" id="BLLF01001636">
    <property type="protein sequence ID" value="GFH20444.1"/>
    <property type="molecule type" value="Genomic_DNA"/>
</dbReference>